<keyword evidence="3" id="KW-1185">Reference proteome</keyword>
<keyword evidence="1" id="KW-0812">Transmembrane</keyword>
<protein>
    <submittedName>
        <fullName evidence="2">Uncharacterized protein</fullName>
    </submittedName>
</protein>
<sequence length="101" mass="10896">MRRQLVVVGPLITFFRTAALVAVALGALGFFVVFALGVAPMPNALTFVFGGVLFGLAALWGFVVWVPLTRRFERAAGAEGSSAGSAFINVRAERQPRRRMK</sequence>
<dbReference type="EMBL" id="BSET01000001">
    <property type="protein sequence ID" value="GLK01369.1"/>
    <property type="molecule type" value="Genomic_DNA"/>
</dbReference>
<keyword evidence="1" id="KW-0472">Membrane</keyword>
<organism evidence="2 3">
    <name type="scientific">Microbacterium keratanolyticum</name>
    <dbReference type="NCBI Taxonomy" id="67574"/>
    <lineage>
        <taxon>Bacteria</taxon>
        <taxon>Bacillati</taxon>
        <taxon>Actinomycetota</taxon>
        <taxon>Actinomycetes</taxon>
        <taxon>Micrococcales</taxon>
        <taxon>Microbacteriaceae</taxon>
        <taxon>Microbacterium</taxon>
    </lineage>
</organism>
<evidence type="ECO:0000256" key="1">
    <source>
        <dbReference type="SAM" id="Phobius"/>
    </source>
</evidence>
<name>A0A9W6HSJ3_9MICO</name>
<comment type="caution">
    <text evidence="2">The sequence shown here is derived from an EMBL/GenBank/DDBJ whole genome shotgun (WGS) entry which is preliminary data.</text>
</comment>
<keyword evidence="1" id="KW-1133">Transmembrane helix</keyword>
<reference evidence="2" key="1">
    <citation type="journal article" date="2014" name="Int. J. Syst. Evol. Microbiol.">
        <title>Complete genome sequence of Corynebacterium casei LMG S-19264T (=DSM 44701T), isolated from a smear-ripened cheese.</title>
        <authorList>
            <consortium name="US DOE Joint Genome Institute (JGI-PGF)"/>
            <person name="Walter F."/>
            <person name="Albersmeier A."/>
            <person name="Kalinowski J."/>
            <person name="Ruckert C."/>
        </authorList>
    </citation>
    <scope>NUCLEOTIDE SEQUENCE</scope>
    <source>
        <strain evidence="2">VKM Ac-1958</strain>
    </source>
</reference>
<reference evidence="2" key="2">
    <citation type="submission" date="2023-01" db="EMBL/GenBank/DDBJ databases">
        <authorList>
            <person name="Sun Q."/>
            <person name="Evtushenko L."/>
        </authorList>
    </citation>
    <scope>NUCLEOTIDE SEQUENCE</scope>
    <source>
        <strain evidence="2">VKM Ac-1958</strain>
    </source>
</reference>
<dbReference type="RefSeq" id="WP_204939017.1">
    <property type="nucleotide sequence ID" value="NZ_BAAAUM010000001.1"/>
</dbReference>
<evidence type="ECO:0000313" key="3">
    <source>
        <dbReference type="Proteomes" id="UP001142325"/>
    </source>
</evidence>
<accession>A0A9W6HSJ3</accession>
<dbReference type="Proteomes" id="UP001142325">
    <property type="component" value="Unassembled WGS sequence"/>
</dbReference>
<evidence type="ECO:0000313" key="2">
    <source>
        <dbReference type="EMBL" id="GLK01369.1"/>
    </source>
</evidence>
<gene>
    <name evidence="2" type="ORF">GCM10017596_10840</name>
</gene>
<feature type="transmembrane region" description="Helical" evidence="1">
    <location>
        <begin position="44"/>
        <end position="66"/>
    </location>
</feature>
<feature type="transmembrane region" description="Helical" evidence="1">
    <location>
        <begin position="12"/>
        <end position="38"/>
    </location>
</feature>
<dbReference type="AlphaFoldDB" id="A0A9W6HSJ3"/>
<proteinExistence type="predicted"/>